<evidence type="ECO:0000256" key="1">
    <source>
        <dbReference type="ARBA" id="ARBA00007867"/>
    </source>
</evidence>
<comment type="caution">
    <text evidence="4">Lacks conserved residue(s) required for the propagation of feature annotation.</text>
</comment>
<keyword evidence="4" id="KW-0472">Membrane</keyword>
<comment type="catalytic activity">
    <reaction evidence="4">
        <text>S-adenosyl 3-(methylsulfanyl)propylamine + putrescine = S-methyl-5'-thioadenosine + spermidine + H(+)</text>
        <dbReference type="Rhea" id="RHEA:12721"/>
        <dbReference type="ChEBI" id="CHEBI:15378"/>
        <dbReference type="ChEBI" id="CHEBI:17509"/>
        <dbReference type="ChEBI" id="CHEBI:57443"/>
        <dbReference type="ChEBI" id="CHEBI:57834"/>
        <dbReference type="ChEBI" id="CHEBI:326268"/>
        <dbReference type="EC" id="2.5.1.16"/>
    </reaction>
</comment>
<dbReference type="SUPFAM" id="SSF53335">
    <property type="entry name" value="S-adenosyl-L-methionine-dependent methyltransferases"/>
    <property type="match status" value="1"/>
</dbReference>
<dbReference type="PROSITE" id="PS51006">
    <property type="entry name" value="PABS_2"/>
    <property type="match status" value="1"/>
</dbReference>
<accession>A0A543A1R3</accession>
<dbReference type="Pfam" id="PF01564">
    <property type="entry name" value="Spermine_synth"/>
    <property type="match status" value="1"/>
</dbReference>
<feature type="binding site" evidence="4">
    <location>
        <position position="255"/>
    </location>
    <ligand>
        <name>S-methyl-5'-thioadenosine</name>
        <dbReference type="ChEBI" id="CHEBI:17509"/>
    </ligand>
</feature>
<evidence type="ECO:0000256" key="4">
    <source>
        <dbReference type="HAMAP-Rule" id="MF_00198"/>
    </source>
</evidence>
<dbReference type="HAMAP" id="MF_00198">
    <property type="entry name" value="Spermidine_synth"/>
    <property type="match status" value="1"/>
</dbReference>
<sequence length="526" mass="55802">MSLSLSSSPSLDSMPAGRAARLLVLAAVFVCAACGLVYELALVTLGSYLLGNSIAQTSLVIAVSMFAMGIGAVLAKPLTARPLRAFVGVEVALAAVGGASVPALYASFAWLHLYTPMMLLVTFLIGALVGAEIPLLMELLQRLRRQQASLAVADINAVDYVGALVGGLAFPFVLLPTLGLLVGTVATAALNVLAAWTVGVALAGSRRGRLAVSAVCGVLAIALGTTAVMADSFELNARQALFRDPIIHAERSDYQEIVVTRGAPFGPEFDDVRLFLDGDLQYSSLDEYRYHEMLVHPAMNGPHQRVLILGGGDGLAAREVLRYQSASSVTLVDLDPAVVSLARSFEPLKKQTHGSLEDPRLTYVADDAFSWVRDYSGAPFDVVIADFPDPDSTALAKLYSVENYTMIARLLAPAGRMVVQSGSPFFAPDAFWSVRHTLTEAGYRTTPYQADVPSFGNWGYVLASRGRTAPRLGLADDAPGGLRYASDAVLASAGTFPPDRAERPTSITTLLDPAILDYASKGWVGY</sequence>
<feature type="active site" description="Proton acceptor" evidence="4 5">
    <location>
        <position position="386"/>
    </location>
</feature>
<evidence type="ECO:0000256" key="3">
    <source>
        <dbReference type="ARBA" id="ARBA00023115"/>
    </source>
</evidence>
<keyword evidence="3 4" id="KW-0620">Polyamine biosynthesis</keyword>
<feature type="transmembrane region" description="Helical" evidence="4">
    <location>
        <begin position="53"/>
        <end position="75"/>
    </location>
</feature>
<dbReference type="InterPro" id="IPR030374">
    <property type="entry name" value="PABS"/>
</dbReference>
<dbReference type="GO" id="GO:0004766">
    <property type="term" value="F:spermidine synthase activity"/>
    <property type="evidence" value="ECO:0007669"/>
    <property type="project" value="UniProtKB-UniRule"/>
</dbReference>
<protein>
    <recommendedName>
        <fullName evidence="4">Polyamine aminopropyltransferase</fullName>
    </recommendedName>
    <alternativeName>
        <fullName evidence="4">Putrescine aminopropyltransferase</fullName>
        <shortName evidence="4">PAPT</shortName>
    </alternativeName>
    <alternativeName>
        <fullName evidence="4">Spermidine synthase</fullName>
        <shortName evidence="4">SPDS</shortName>
        <shortName evidence="4">SPDSY</shortName>
        <ecNumber evidence="4">2.5.1.16</ecNumber>
    </alternativeName>
</protein>
<feature type="transmembrane region" description="Helical" evidence="4">
    <location>
        <begin position="87"/>
        <end position="111"/>
    </location>
</feature>
<dbReference type="RefSeq" id="WP_211352302.1">
    <property type="nucleotide sequence ID" value="NZ_VFOV01000001.1"/>
</dbReference>
<dbReference type="PANTHER" id="PTHR43317">
    <property type="entry name" value="THERMOSPERMINE SYNTHASE ACAULIS5"/>
    <property type="match status" value="1"/>
</dbReference>
<keyword evidence="4" id="KW-1003">Cell membrane</keyword>
<dbReference type="InterPro" id="IPR029063">
    <property type="entry name" value="SAM-dependent_MTases_sf"/>
</dbReference>
<dbReference type="AlphaFoldDB" id="A0A543A1R3"/>
<gene>
    <name evidence="4" type="primary">speE</name>
    <name evidence="7" type="ORF">FB381_0387</name>
</gene>
<dbReference type="GO" id="GO:0008295">
    <property type="term" value="P:spermidine biosynthetic process"/>
    <property type="evidence" value="ECO:0007669"/>
    <property type="project" value="UniProtKB-UniRule"/>
</dbReference>
<dbReference type="PROSITE" id="PS01330">
    <property type="entry name" value="PABS_1"/>
    <property type="match status" value="1"/>
</dbReference>
<dbReference type="CDD" id="cd02440">
    <property type="entry name" value="AdoMet_MTases"/>
    <property type="match status" value="1"/>
</dbReference>
<keyword evidence="4" id="KW-0812">Transmembrane</keyword>
<keyword evidence="4" id="KW-0745">Spermidine biosynthesis</keyword>
<feature type="binding site" evidence="4">
    <location>
        <position position="291"/>
    </location>
    <ligand>
        <name>spermidine</name>
        <dbReference type="ChEBI" id="CHEBI:57834"/>
    </ligand>
</feature>
<comment type="similarity">
    <text evidence="1 4">Belongs to the spermidine/spermine synthase family.</text>
</comment>
<dbReference type="Gene3D" id="3.40.50.150">
    <property type="entry name" value="Vaccinia Virus protein VP39"/>
    <property type="match status" value="1"/>
</dbReference>
<dbReference type="InterPro" id="IPR030373">
    <property type="entry name" value="PABS_CS"/>
</dbReference>
<comment type="function">
    <text evidence="4">Catalyzes the irreversible transfer of a propylamine group from the amino donor S-adenosylmethioninamine (decarboxy-AdoMet) to putrescine (1,4-diaminobutane) to yield spermidine.</text>
</comment>
<dbReference type="GO" id="GO:0005886">
    <property type="term" value="C:plasma membrane"/>
    <property type="evidence" value="ECO:0007669"/>
    <property type="project" value="UniProtKB-SubCell"/>
</dbReference>
<comment type="pathway">
    <text evidence="4">Amine and polyamine biosynthesis; spermidine biosynthesis; spermidine from putrescine: step 1/1.</text>
</comment>
<name>A0A543A1R3_9ACTN</name>
<evidence type="ECO:0000256" key="5">
    <source>
        <dbReference type="PROSITE-ProRule" id="PRU00354"/>
    </source>
</evidence>
<organism evidence="7 8">
    <name type="scientific">Nocardioides albertanoniae</name>
    <dbReference type="NCBI Taxonomy" id="1175486"/>
    <lineage>
        <taxon>Bacteria</taxon>
        <taxon>Bacillati</taxon>
        <taxon>Actinomycetota</taxon>
        <taxon>Actinomycetes</taxon>
        <taxon>Propionibacteriales</taxon>
        <taxon>Nocardioidaceae</taxon>
        <taxon>Nocardioides</taxon>
    </lineage>
</organism>
<dbReference type="NCBIfam" id="NF002956">
    <property type="entry name" value="PRK03612.1"/>
    <property type="match status" value="1"/>
</dbReference>
<dbReference type="InterPro" id="IPR036259">
    <property type="entry name" value="MFS_trans_sf"/>
</dbReference>
<reference evidence="7 8" key="1">
    <citation type="submission" date="2019-06" db="EMBL/GenBank/DDBJ databases">
        <title>Sequencing the genomes of 1000 actinobacteria strains.</title>
        <authorList>
            <person name="Klenk H.-P."/>
        </authorList>
    </citation>
    <scope>NUCLEOTIDE SEQUENCE [LARGE SCALE GENOMIC DNA]</scope>
    <source>
        <strain evidence="7 8">DSM 25218</strain>
    </source>
</reference>
<evidence type="ECO:0000313" key="7">
    <source>
        <dbReference type="EMBL" id="TQL66525.1"/>
    </source>
</evidence>
<keyword evidence="2 4" id="KW-0808">Transferase</keyword>
<proteinExistence type="inferred from homology"/>
<feature type="transmembrane region" description="Helical" evidence="4">
    <location>
        <begin position="117"/>
        <end position="136"/>
    </location>
</feature>
<dbReference type="EC" id="2.5.1.16" evidence="4"/>
<dbReference type="GO" id="GO:0010487">
    <property type="term" value="F:thermospermine synthase activity"/>
    <property type="evidence" value="ECO:0007669"/>
    <property type="project" value="UniProtKB-ARBA"/>
</dbReference>
<dbReference type="EMBL" id="VFOV01000001">
    <property type="protein sequence ID" value="TQL66525.1"/>
    <property type="molecule type" value="Genomic_DNA"/>
</dbReference>
<dbReference type="SUPFAM" id="SSF103473">
    <property type="entry name" value="MFS general substrate transporter"/>
    <property type="match status" value="1"/>
</dbReference>
<feature type="transmembrane region" description="Helical" evidence="4">
    <location>
        <begin position="20"/>
        <end position="41"/>
    </location>
</feature>
<keyword evidence="4" id="KW-1133">Transmembrane helix</keyword>
<feature type="domain" description="PABS" evidence="6">
    <location>
        <begin position="225"/>
        <end position="465"/>
    </location>
</feature>
<dbReference type="PANTHER" id="PTHR43317:SF1">
    <property type="entry name" value="THERMOSPERMINE SYNTHASE ACAULIS5"/>
    <property type="match status" value="1"/>
</dbReference>
<evidence type="ECO:0000313" key="8">
    <source>
        <dbReference type="Proteomes" id="UP000320209"/>
    </source>
</evidence>
<comment type="subcellular location">
    <subcellularLocation>
        <location evidence="4">Cell membrane</location>
        <topology evidence="4">Multi-pass membrane protein</topology>
    </subcellularLocation>
</comment>
<dbReference type="InterPro" id="IPR001045">
    <property type="entry name" value="Spermi_synthase"/>
</dbReference>
<dbReference type="UniPathway" id="UPA00248">
    <property type="reaction ID" value="UER00314"/>
</dbReference>
<comment type="subunit">
    <text evidence="4">Homodimer or homotetramer.</text>
</comment>
<comment type="caution">
    <text evidence="7">The sequence shown here is derived from an EMBL/GenBank/DDBJ whole genome shotgun (WGS) entry which is preliminary data.</text>
</comment>
<dbReference type="Proteomes" id="UP000320209">
    <property type="component" value="Unassembled WGS sequence"/>
</dbReference>
<feature type="binding site" evidence="4">
    <location>
        <begin position="367"/>
        <end position="368"/>
    </location>
    <ligand>
        <name>S-methyl-5'-thioadenosine</name>
        <dbReference type="ChEBI" id="CHEBI:17509"/>
    </ligand>
</feature>
<feature type="transmembrane region" description="Helical" evidence="4">
    <location>
        <begin position="157"/>
        <end position="174"/>
    </location>
</feature>
<feature type="binding site" evidence="4">
    <location>
        <position position="333"/>
    </location>
    <ligand>
        <name>S-methyl-5'-thioadenosine</name>
        <dbReference type="ChEBI" id="CHEBI:17509"/>
    </ligand>
</feature>
<keyword evidence="8" id="KW-1185">Reference proteome</keyword>
<feature type="transmembrane region" description="Helical" evidence="4">
    <location>
        <begin position="180"/>
        <end position="203"/>
    </location>
</feature>
<feature type="binding site" evidence="4">
    <location>
        <position position="313"/>
    </location>
    <ligand>
        <name>spermidine</name>
        <dbReference type="ChEBI" id="CHEBI:57834"/>
    </ligand>
</feature>
<feature type="transmembrane region" description="Helical" evidence="4">
    <location>
        <begin position="210"/>
        <end position="230"/>
    </location>
</feature>
<evidence type="ECO:0000259" key="6">
    <source>
        <dbReference type="PROSITE" id="PS51006"/>
    </source>
</evidence>
<evidence type="ECO:0000256" key="2">
    <source>
        <dbReference type="ARBA" id="ARBA00022679"/>
    </source>
</evidence>